<dbReference type="InterPro" id="IPR001932">
    <property type="entry name" value="PPM-type_phosphatase-like_dom"/>
</dbReference>
<dbReference type="GO" id="GO:0005886">
    <property type="term" value="C:plasma membrane"/>
    <property type="evidence" value="ECO:0007669"/>
    <property type="project" value="UniProtKB-SubCell"/>
</dbReference>
<keyword evidence="3 7" id="KW-0812">Transmembrane</keyword>
<reference evidence="9" key="1">
    <citation type="journal article" date="2020" name="Int. J. Syst. Evol. Microbiol.">
        <title>Aquipluma nitroreducens gen. nov. sp. nov., a novel facultatively anaerobic bacterium isolated from a freshwater lake.</title>
        <authorList>
            <person name="Watanabe M."/>
            <person name="Kojima H."/>
            <person name="Fukui M."/>
        </authorList>
    </citation>
    <scope>NUCLEOTIDE SEQUENCE</scope>
    <source>
        <strain evidence="9">MeG22</strain>
    </source>
</reference>
<dbReference type="PANTHER" id="PTHR43156">
    <property type="entry name" value="STAGE II SPORULATION PROTEIN E-RELATED"/>
    <property type="match status" value="1"/>
</dbReference>
<dbReference type="Pfam" id="PF07228">
    <property type="entry name" value="SpoIIE"/>
    <property type="match status" value="1"/>
</dbReference>
<sequence>MKQRGISYLLNSQITTIAIVIIASIVYINYHLSKEVLVKKIEDGAVNQSNMVISRISRVSVGTEEIARNVSAQALYYYRNNDLDLFLRQVLKSNSIIECIHVQLIEKSTKHLLSFFSSKEGQDSCNPDSLATDQFIRDLKSGNTKLSQGVWTSPSYSKTDSSHLFVSYKLPIYYPESNQIAGVVSCGISLNAMKQMLSKIRIGEKGYIFMVDQLGNYISHPRSDWILQHNIFEKTSTIFKANSQEIESEIKQGRSGAGFGISEYLNNQAAWFYHAPITNSGWSVIIVIPEQELFKELHEIFLKIIVVSVFGILLLFLINIIVFKKMLGPLVRITHAIQLFTSSADREQESKNEIMMLVNSLEDWQEKYGLLIKDQKKTASDKIKFEKDLKSAQEIQLNIVPSGKPTFLEYPEIDLYAMLKPAETIGGDLYDYFFIDKNHLLVAIGDVSGKGIPASLFMAITSTLIKTHAKILSSKDIVRRVNNELSDRNSNQYFVTLFLGILDIRSGLLDYCNAAHNFPYILHADGTLQTLSKSHGLPLGIYKDKKYKSSSIELRMNDLLILYTDGVIDSRDSNKKHYGTHRLENNIQNLTDLTAEEAVERLVKSILIFEGQSNQADDISLLALKYLNKTEDQA</sequence>
<dbReference type="Pfam" id="PF02743">
    <property type="entry name" value="dCache_1"/>
    <property type="match status" value="1"/>
</dbReference>
<name>A0A5K7SGN6_9BACT</name>
<keyword evidence="2" id="KW-1003">Cell membrane</keyword>
<evidence type="ECO:0000256" key="2">
    <source>
        <dbReference type="ARBA" id="ARBA00022475"/>
    </source>
</evidence>
<feature type="transmembrane region" description="Helical" evidence="7">
    <location>
        <begin position="6"/>
        <end position="30"/>
    </location>
</feature>
<evidence type="ECO:0000256" key="3">
    <source>
        <dbReference type="ARBA" id="ARBA00022692"/>
    </source>
</evidence>
<dbReference type="InterPro" id="IPR052016">
    <property type="entry name" value="Bact_Sigma-Reg"/>
</dbReference>
<dbReference type="InterPro" id="IPR036457">
    <property type="entry name" value="PPM-type-like_dom_sf"/>
</dbReference>
<dbReference type="CDD" id="cd18773">
    <property type="entry name" value="PDC1_HK_sensor"/>
    <property type="match status" value="1"/>
</dbReference>
<dbReference type="SUPFAM" id="SSF81606">
    <property type="entry name" value="PP2C-like"/>
    <property type="match status" value="1"/>
</dbReference>
<accession>A0A5K7SGN6</accession>
<evidence type="ECO:0000313" key="10">
    <source>
        <dbReference type="Proteomes" id="UP001193389"/>
    </source>
</evidence>
<evidence type="ECO:0000256" key="1">
    <source>
        <dbReference type="ARBA" id="ARBA00004651"/>
    </source>
</evidence>
<keyword evidence="6 7" id="KW-0472">Membrane</keyword>
<dbReference type="KEGG" id="anf:AQPE_4984"/>
<feature type="transmembrane region" description="Helical" evidence="7">
    <location>
        <begin position="300"/>
        <end position="323"/>
    </location>
</feature>
<evidence type="ECO:0000313" key="9">
    <source>
        <dbReference type="EMBL" id="BBE20790.1"/>
    </source>
</evidence>
<dbReference type="CDD" id="cd12912">
    <property type="entry name" value="PDC2_MCP_like"/>
    <property type="match status" value="1"/>
</dbReference>
<protein>
    <submittedName>
        <fullName evidence="9">Serine phosphatase RsbU, regulator of sigma subunit</fullName>
    </submittedName>
</protein>
<dbReference type="SMART" id="SM00331">
    <property type="entry name" value="PP2C_SIG"/>
    <property type="match status" value="1"/>
</dbReference>
<dbReference type="RefSeq" id="WP_318348888.1">
    <property type="nucleotide sequence ID" value="NZ_AP018694.1"/>
</dbReference>
<gene>
    <name evidence="9" type="ORF">AQPE_4984</name>
</gene>
<organism evidence="9 10">
    <name type="scientific">Aquipluma nitroreducens</name>
    <dbReference type="NCBI Taxonomy" id="2010828"/>
    <lineage>
        <taxon>Bacteria</taxon>
        <taxon>Pseudomonadati</taxon>
        <taxon>Bacteroidota</taxon>
        <taxon>Bacteroidia</taxon>
        <taxon>Marinilabiliales</taxon>
        <taxon>Prolixibacteraceae</taxon>
        <taxon>Aquipluma</taxon>
    </lineage>
</organism>
<dbReference type="Gene3D" id="3.60.40.10">
    <property type="entry name" value="PPM-type phosphatase domain"/>
    <property type="match status" value="1"/>
</dbReference>
<evidence type="ECO:0000256" key="5">
    <source>
        <dbReference type="ARBA" id="ARBA00022989"/>
    </source>
</evidence>
<dbReference type="Gene3D" id="3.30.450.20">
    <property type="entry name" value="PAS domain"/>
    <property type="match status" value="1"/>
</dbReference>
<evidence type="ECO:0000256" key="4">
    <source>
        <dbReference type="ARBA" id="ARBA00022801"/>
    </source>
</evidence>
<feature type="domain" description="PPM-type phosphatase" evidence="8">
    <location>
        <begin position="410"/>
        <end position="626"/>
    </location>
</feature>
<evidence type="ECO:0000259" key="8">
    <source>
        <dbReference type="SMART" id="SM00331"/>
    </source>
</evidence>
<dbReference type="InterPro" id="IPR033479">
    <property type="entry name" value="dCache_1"/>
</dbReference>
<keyword evidence="4" id="KW-0378">Hydrolase</keyword>
<keyword evidence="10" id="KW-1185">Reference proteome</keyword>
<evidence type="ECO:0000256" key="6">
    <source>
        <dbReference type="ARBA" id="ARBA00023136"/>
    </source>
</evidence>
<dbReference type="EMBL" id="AP018694">
    <property type="protein sequence ID" value="BBE20790.1"/>
    <property type="molecule type" value="Genomic_DNA"/>
</dbReference>
<proteinExistence type="predicted"/>
<dbReference type="PANTHER" id="PTHR43156:SF2">
    <property type="entry name" value="STAGE II SPORULATION PROTEIN E"/>
    <property type="match status" value="1"/>
</dbReference>
<keyword evidence="5 7" id="KW-1133">Transmembrane helix</keyword>
<comment type="subcellular location">
    <subcellularLocation>
        <location evidence="1">Cell membrane</location>
        <topology evidence="1">Multi-pass membrane protein</topology>
    </subcellularLocation>
</comment>
<evidence type="ECO:0000256" key="7">
    <source>
        <dbReference type="SAM" id="Phobius"/>
    </source>
</evidence>
<dbReference type="Proteomes" id="UP001193389">
    <property type="component" value="Chromosome"/>
</dbReference>
<dbReference type="AlphaFoldDB" id="A0A5K7SGN6"/>
<dbReference type="GO" id="GO:0016791">
    <property type="term" value="F:phosphatase activity"/>
    <property type="evidence" value="ECO:0007669"/>
    <property type="project" value="TreeGrafter"/>
</dbReference>